<dbReference type="GO" id="GO:0005737">
    <property type="term" value="C:cytoplasm"/>
    <property type="evidence" value="ECO:0007669"/>
    <property type="project" value="TreeGrafter"/>
</dbReference>
<dbReference type="GO" id="GO:0031398">
    <property type="term" value="P:positive regulation of protein ubiquitination"/>
    <property type="evidence" value="ECO:0007669"/>
    <property type="project" value="TreeGrafter"/>
</dbReference>
<evidence type="ECO:0000313" key="2">
    <source>
        <dbReference type="EMBL" id="KAK3772581.1"/>
    </source>
</evidence>
<evidence type="ECO:0000256" key="1">
    <source>
        <dbReference type="SAM" id="MobiDB-lite"/>
    </source>
</evidence>
<feature type="region of interest" description="Disordered" evidence="1">
    <location>
        <begin position="168"/>
        <end position="214"/>
    </location>
</feature>
<dbReference type="GO" id="GO:0043066">
    <property type="term" value="P:negative regulation of apoptotic process"/>
    <property type="evidence" value="ECO:0007669"/>
    <property type="project" value="TreeGrafter"/>
</dbReference>
<dbReference type="PROSITE" id="PS50143">
    <property type="entry name" value="BIR_REPEAT_2"/>
    <property type="match status" value="1"/>
</dbReference>
<dbReference type="PANTHER" id="PTHR10044:SF139">
    <property type="entry name" value="DEATH-ASSOCIATED INHIBITOR OF APOPTOSIS 2"/>
    <property type="match status" value="1"/>
</dbReference>
<organism evidence="2 3">
    <name type="scientific">Elysia crispata</name>
    <name type="common">lettuce slug</name>
    <dbReference type="NCBI Taxonomy" id="231223"/>
    <lineage>
        <taxon>Eukaryota</taxon>
        <taxon>Metazoa</taxon>
        <taxon>Spiralia</taxon>
        <taxon>Lophotrochozoa</taxon>
        <taxon>Mollusca</taxon>
        <taxon>Gastropoda</taxon>
        <taxon>Heterobranchia</taxon>
        <taxon>Euthyneura</taxon>
        <taxon>Panpulmonata</taxon>
        <taxon>Sacoglossa</taxon>
        <taxon>Placobranchoidea</taxon>
        <taxon>Plakobranchidae</taxon>
        <taxon>Elysia</taxon>
    </lineage>
</organism>
<dbReference type="SUPFAM" id="SSF57924">
    <property type="entry name" value="Inhibitor of apoptosis (IAP) repeat"/>
    <property type="match status" value="1"/>
</dbReference>
<dbReference type="PANTHER" id="PTHR10044">
    <property type="entry name" value="INHIBITOR OF APOPTOSIS"/>
    <property type="match status" value="1"/>
</dbReference>
<dbReference type="InterPro" id="IPR050784">
    <property type="entry name" value="IAP"/>
</dbReference>
<dbReference type="EMBL" id="JAWDGP010003618">
    <property type="protein sequence ID" value="KAK3772581.1"/>
    <property type="molecule type" value="Genomic_DNA"/>
</dbReference>
<dbReference type="GO" id="GO:0051726">
    <property type="term" value="P:regulation of cell cycle"/>
    <property type="evidence" value="ECO:0007669"/>
    <property type="project" value="TreeGrafter"/>
</dbReference>
<gene>
    <name evidence="2" type="ORF">RRG08_017118</name>
</gene>
<evidence type="ECO:0000313" key="3">
    <source>
        <dbReference type="Proteomes" id="UP001283361"/>
    </source>
</evidence>
<dbReference type="Proteomes" id="UP001283361">
    <property type="component" value="Unassembled WGS sequence"/>
</dbReference>
<feature type="compositionally biased region" description="Low complexity" evidence="1">
    <location>
        <begin position="168"/>
        <end position="182"/>
    </location>
</feature>
<reference evidence="2" key="1">
    <citation type="journal article" date="2023" name="G3 (Bethesda)">
        <title>A reference genome for the long-term kleptoplast-retaining sea slug Elysia crispata morphotype clarki.</title>
        <authorList>
            <person name="Eastman K.E."/>
            <person name="Pendleton A.L."/>
            <person name="Shaikh M.A."/>
            <person name="Suttiyut T."/>
            <person name="Ogas R."/>
            <person name="Tomko P."/>
            <person name="Gavelis G."/>
            <person name="Widhalm J.R."/>
            <person name="Wisecaver J.H."/>
        </authorList>
    </citation>
    <scope>NUCLEOTIDE SEQUENCE</scope>
    <source>
        <strain evidence="2">ECLA1</strain>
    </source>
</reference>
<dbReference type="Gene3D" id="1.10.1170.10">
    <property type="entry name" value="Inhibitor Of Apoptosis Protein (2mihbC-IAP-1), Chain A"/>
    <property type="match status" value="1"/>
</dbReference>
<dbReference type="Pfam" id="PF00653">
    <property type="entry name" value="BIR"/>
    <property type="match status" value="1"/>
</dbReference>
<keyword evidence="3" id="KW-1185">Reference proteome</keyword>
<dbReference type="SMART" id="SM00238">
    <property type="entry name" value="BIR"/>
    <property type="match status" value="1"/>
</dbReference>
<accession>A0AAE0ZPC9</accession>
<dbReference type="GO" id="GO:0005634">
    <property type="term" value="C:nucleus"/>
    <property type="evidence" value="ECO:0007669"/>
    <property type="project" value="TreeGrafter"/>
</dbReference>
<dbReference type="GO" id="GO:0061630">
    <property type="term" value="F:ubiquitin protein ligase activity"/>
    <property type="evidence" value="ECO:0007669"/>
    <property type="project" value="TreeGrafter"/>
</dbReference>
<sequence>MSHSRSLVTQQTHLARNLNTFGVNVNLMLYEEKWRLRTFHKYPINAPKSRILLAKAGFIYIGEGFDDTVFCIFCGSIRRDWAEEEDIDETHRTLCQDCVMVTGTGGVNIPLSDPNNITFDEIVAAIRNIRDISLDRTYEPGTSINSTMYAPNTCQQPRLTQPAIQSARTVTASATSPSPTTREQLAAQQKRPLRTATSNHPRKSQLSDANKARL</sequence>
<dbReference type="InterPro" id="IPR001370">
    <property type="entry name" value="BIR_rpt"/>
</dbReference>
<dbReference type="GO" id="GO:0043027">
    <property type="term" value="F:cysteine-type endopeptidase inhibitor activity involved in apoptotic process"/>
    <property type="evidence" value="ECO:0007669"/>
    <property type="project" value="TreeGrafter"/>
</dbReference>
<dbReference type="AlphaFoldDB" id="A0AAE0ZPC9"/>
<feature type="compositionally biased region" description="Polar residues" evidence="1">
    <location>
        <begin position="195"/>
        <end position="208"/>
    </location>
</feature>
<name>A0AAE0ZPC9_9GAST</name>
<proteinExistence type="predicted"/>
<comment type="caution">
    <text evidence="2">The sequence shown here is derived from an EMBL/GenBank/DDBJ whole genome shotgun (WGS) entry which is preliminary data.</text>
</comment>
<protein>
    <submittedName>
        <fullName evidence="2">Uncharacterized protein</fullName>
    </submittedName>
</protein>